<accession>A0A419VYZ8</accession>
<organism evidence="2 3">
    <name type="scientific">Mangrovibacterium diazotrophicum</name>
    <dbReference type="NCBI Taxonomy" id="1261403"/>
    <lineage>
        <taxon>Bacteria</taxon>
        <taxon>Pseudomonadati</taxon>
        <taxon>Bacteroidota</taxon>
        <taxon>Bacteroidia</taxon>
        <taxon>Marinilabiliales</taxon>
        <taxon>Prolixibacteraceae</taxon>
        <taxon>Mangrovibacterium</taxon>
    </lineage>
</organism>
<dbReference type="PANTHER" id="PTHR11236">
    <property type="entry name" value="AMINOBENZOATE/ANTHRANILATE SYNTHASE"/>
    <property type="match status" value="1"/>
</dbReference>
<reference evidence="2 3" key="1">
    <citation type="submission" date="2018-09" db="EMBL/GenBank/DDBJ databases">
        <title>Genomic Encyclopedia of Archaeal and Bacterial Type Strains, Phase II (KMG-II): from individual species to whole genera.</title>
        <authorList>
            <person name="Goeker M."/>
        </authorList>
    </citation>
    <scope>NUCLEOTIDE SEQUENCE [LARGE SCALE GENOMIC DNA]</scope>
    <source>
        <strain evidence="2 3">DSM 27148</strain>
    </source>
</reference>
<name>A0A419VYZ8_9BACT</name>
<dbReference type="Pfam" id="PF00425">
    <property type="entry name" value="Chorismate_bind"/>
    <property type="match status" value="1"/>
</dbReference>
<dbReference type="Gene3D" id="3.60.120.10">
    <property type="entry name" value="Anthranilate synthase"/>
    <property type="match status" value="1"/>
</dbReference>
<proteinExistence type="predicted"/>
<dbReference type="EMBL" id="RAPN01000002">
    <property type="protein sequence ID" value="RKD88457.1"/>
    <property type="molecule type" value="Genomic_DNA"/>
</dbReference>
<dbReference type="NCBIfam" id="NF005486">
    <property type="entry name" value="PRK07093.1"/>
    <property type="match status" value="1"/>
</dbReference>
<dbReference type="RefSeq" id="WP_211338131.1">
    <property type="nucleotide sequence ID" value="NZ_RAPN01000002.1"/>
</dbReference>
<dbReference type="GO" id="GO:0000162">
    <property type="term" value="P:L-tryptophan biosynthetic process"/>
    <property type="evidence" value="ECO:0007669"/>
    <property type="project" value="TreeGrafter"/>
</dbReference>
<dbReference type="AlphaFoldDB" id="A0A419VYZ8"/>
<dbReference type="InterPro" id="IPR019999">
    <property type="entry name" value="Anth_synth_I-like"/>
</dbReference>
<dbReference type="InterPro" id="IPR005801">
    <property type="entry name" value="ADC_synthase"/>
</dbReference>
<keyword evidence="3" id="KW-1185">Reference proteome</keyword>
<feature type="domain" description="Chorismate-utilising enzyme C-terminal" evidence="1">
    <location>
        <begin position="75"/>
        <end position="318"/>
    </location>
</feature>
<dbReference type="GO" id="GO:0046820">
    <property type="term" value="F:4-amino-4-deoxychorismate synthase activity"/>
    <property type="evidence" value="ECO:0007669"/>
    <property type="project" value="TreeGrafter"/>
</dbReference>
<evidence type="ECO:0000313" key="3">
    <source>
        <dbReference type="Proteomes" id="UP000283387"/>
    </source>
</evidence>
<dbReference type="InterPro" id="IPR015890">
    <property type="entry name" value="Chorismate_C"/>
</dbReference>
<evidence type="ECO:0000259" key="1">
    <source>
        <dbReference type="Pfam" id="PF00425"/>
    </source>
</evidence>
<gene>
    <name evidence="2" type="ORF">BC643_3606</name>
</gene>
<evidence type="ECO:0000313" key="2">
    <source>
        <dbReference type="EMBL" id="RKD88457.1"/>
    </source>
</evidence>
<dbReference type="PANTHER" id="PTHR11236:SF50">
    <property type="entry name" value="AMINODEOXYCHORISMATE SYNTHASE COMPONENT 1"/>
    <property type="match status" value="1"/>
</dbReference>
<dbReference type="SUPFAM" id="SSF56322">
    <property type="entry name" value="ADC synthase"/>
    <property type="match status" value="1"/>
</dbReference>
<dbReference type="Proteomes" id="UP000283387">
    <property type="component" value="Unassembled WGS sequence"/>
</dbReference>
<protein>
    <submittedName>
        <fullName evidence="2">Aminodeoxychorismate synthase subunit I</fullName>
    </submittedName>
</protein>
<dbReference type="PRINTS" id="PR00095">
    <property type="entry name" value="ANTSNTHASEI"/>
</dbReference>
<comment type="caution">
    <text evidence="2">The sequence shown here is derived from an EMBL/GenBank/DDBJ whole genome shotgun (WGS) entry which is preliminary data.</text>
</comment>
<sequence>MYTIGSDIIQQMNELGQKRRPFVFLFDFECQRAKVLEWGQCLPELLWRTPQRSNFMKKDLPAHAVKWETEPVSFSRYEEAFELVQKHIHGGDSYLLNLTMPTKVKTNLTLEEIAHKSQSPYLVYLKNEFVCFSPEIFVRIENGEISSYPMKGTIDASIPDAANRLKTDRKELAEHHTIVDLIRNDLSRVAEQVEVKRFCYMDEIVSNQGRLLQMSSEISGKLPGDYREHLGDLFAGLLPAGSISGAPKKKTVEIIHAAEQYERGWYTGIFGMFDGEKVDSCVLIRYLEQNEDHFTFKSGGGITHLSNCLEEYDELIKKVYVPIAGNH</sequence>